<feature type="repeat" description="ANK" evidence="3">
    <location>
        <begin position="872"/>
        <end position="904"/>
    </location>
</feature>
<evidence type="ECO:0000313" key="6">
    <source>
        <dbReference type="EMBL" id="KAK4114739.1"/>
    </source>
</evidence>
<evidence type="ECO:0000256" key="2">
    <source>
        <dbReference type="ARBA" id="ARBA00023043"/>
    </source>
</evidence>
<keyword evidence="4" id="KW-0175">Coiled coil</keyword>
<gene>
    <name evidence="6" type="ORF">N656DRAFT_843455</name>
</gene>
<dbReference type="Pfam" id="PF12796">
    <property type="entry name" value="Ank_2"/>
    <property type="match status" value="2"/>
</dbReference>
<evidence type="ECO:0000256" key="1">
    <source>
        <dbReference type="ARBA" id="ARBA00022737"/>
    </source>
</evidence>
<feature type="repeat" description="ANK" evidence="3">
    <location>
        <begin position="182"/>
        <end position="214"/>
    </location>
</feature>
<keyword evidence="1" id="KW-0677">Repeat</keyword>
<evidence type="ECO:0000313" key="7">
    <source>
        <dbReference type="Proteomes" id="UP001302812"/>
    </source>
</evidence>
<evidence type="ECO:0000256" key="3">
    <source>
        <dbReference type="PROSITE-ProRule" id="PRU00023"/>
    </source>
</evidence>
<dbReference type="SMART" id="SM00248">
    <property type="entry name" value="ANK"/>
    <property type="match status" value="13"/>
</dbReference>
<sequence>MENETKQATRLLQAQRVQDRDEQAFGWIRNRFSSQAGTEFTYREINKVLAEVVESNGSLGVVKALLALGADVNFVRRRNSNTWNKFTQRNHQGERSNLLLRATIRCRPETVDAIAAHADQENLDSVLHHAIVRGNLAVLRALLNHGASPVQLHDDFQNVVFNDQVELIKVLLSGHHLPCLACRSTSLRIAVENRSLEVLRLLLDHWADVNYGDAIALIRAVELSRPDILTILLSGTVRPSPRSLDAAVGKVQDLIAEKDSSVNCQLLELCLEAGSTGPETTRLITQGVLQAVKRGHIRLLDTILRYKRLPSQHEAVALTEAVRTEQLDVVAKLLEFRPCPTSLTLAVSQALSVSDRLRYETVKLLIAAGAQGACVAEALVKATHCLVASLKRGDKKNIERDNGIFRLILREGKADVDFGNGEALQIAVRASCLDIAKEIVSKEPSPDSLGAALSWAMEIPNAQTKRALIELLLRREVNQDAAGKALVGVLKGDPGNTALVELLLTRSSVNYNNGEAFIYAVRNFRAETFHLLLSQGIGYKALFTTLLEALKVPRPDRRLLLSELINRLQLDHLNTALKHVVLEENADLPLVKMLLDSGAEPMHEDGVCIKHSASKLDYELLSLLSEASGPNEGIYTQAFAAIINRGKKWIAFEHAEVVGIVVRYGASRQISSRAMVDIIDHLVCQPSQEDLAKALLDKLFAAGVDVNHENGKAVSIAASRGDPRLLAYLLANGATSSTTTLALTAAIMAHHDESALLQLIDIFDKQQSGVPDFNKSIPGMPPPILLCLKSYGTSVPILDRLVKAGCHLEGTIPMQICSPKVVEKEGEVIDPGLEPASVLMWALLQEADFISVEVLTALLGHGADFSYTTPRSRTTPLLLAVRSGRTDVAKILLEAGARVSAKDAFGHSALFYASRAGNVELVALLLKSKPIVNDGSLHEASRGFHVQTMKLLLDAGHDPNYRSSKHGGRTALGEMALKAVVPQDAAMAEEAIDLLSAVDASPLLKVHGKTVIFLALDNRNNEMITRLLLDRMLYKTLNSHENTYQQGIYHYSPTMYVSKGILLGPHPESLLQLLQAHGAEDRFYATMEETQPPDAAGLPEEIREFERERRARERQKRLQEEEHAATLRREREKAQTYLQLRDEEHSMTLRQSDELSQQQRRHRGLDHQQSLQLKAEAHHVNAEIRTSEANLHSSIRWQRHADDLAMLAQKREADAAHRHQAHLQGLDERRDKARVADETRELRHARSLAHMRDVQRQKWAEKEERNRQQLEFENLRMVQEYEYRWKKRHQLERERMQEKERMLAERDGRKRAGVKEKHEMKMTELRTQRGNIIGQVNLDELRRWQASQGQGKDLSQGMGLTQGMGNRVKLLTT</sequence>
<dbReference type="InterPro" id="IPR036770">
    <property type="entry name" value="Ankyrin_rpt-contain_sf"/>
</dbReference>
<keyword evidence="2 3" id="KW-0040">ANK repeat</keyword>
<feature type="region of interest" description="Disordered" evidence="5">
    <location>
        <begin position="1144"/>
        <end position="1167"/>
    </location>
</feature>
<protein>
    <submittedName>
        <fullName evidence="6">Ankyrin</fullName>
    </submittedName>
</protein>
<dbReference type="Proteomes" id="UP001302812">
    <property type="component" value="Unassembled WGS sequence"/>
</dbReference>
<evidence type="ECO:0000256" key="5">
    <source>
        <dbReference type="SAM" id="MobiDB-lite"/>
    </source>
</evidence>
<accession>A0AAN6THX9</accession>
<reference evidence="6" key="1">
    <citation type="journal article" date="2023" name="Mol. Phylogenet. Evol.">
        <title>Genome-scale phylogeny and comparative genomics of the fungal order Sordariales.</title>
        <authorList>
            <person name="Hensen N."/>
            <person name="Bonometti L."/>
            <person name="Westerberg I."/>
            <person name="Brannstrom I.O."/>
            <person name="Guillou S."/>
            <person name="Cros-Aarteil S."/>
            <person name="Calhoun S."/>
            <person name="Haridas S."/>
            <person name="Kuo A."/>
            <person name="Mondo S."/>
            <person name="Pangilinan J."/>
            <person name="Riley R."/>
            <person name="LaButti K."/>
            <person name="Andreopoulos B."/>
            <person name="Lipzen A."/>
            <person name="Chen C."/>
            <person name="Yan M."/>
            <person name="Daum C."/>
            <person name="Ng V."/>
            <person name="Clum A."/>
            <person name="Steindorff A."/>
            <person name="Ohm R.A."/>
            <person name="Martin F."/>
            <person name="Silar P."/>
            <person name="Natvig D.O."/>
            <person name="Lalanne C."/>
            <person name="Gautier V."/>
            <person name="Ament-Velasquez S.L."/>
            <person name="Kruys A."/>
            <person name="Hutchinson M.I."/>
            <person name="Powell A.J."/>
            <person name="Barry K."/>
            <person name="Miller A.N."/>
            <person name="Grigoriev I.V."/>
            <person name="Debuchy R."/>
            <person name="Gladieux P."/>
            <person name="Hiltunen Thoren M."/>
            <person name="Johannesson H."/>
        </authorList>
    </citation>
    <scope>NUCLEOTIDE SEQUENCE</scope>
    <source>
        <strain evidence="6">CBS 508.74</strain>
    </source>
</reference>
<keyword evidence="7" id="KW-1185">Reference proteome</keyword>
<proteinExistence type="predicted"/>
<feature type="compositionally biased region" description="Basic and acidic residues" evidence="5">
    <location>
        <begin position="1144"/>
        <end position="1153"/>
    </location>
</feature>
<feature type="repeat" description="ANK" evidence="3">
    <location>
        <begin position="122"/>
        <end position="154"/>
    </location>
</feature>
<name>A0AAN6THX9_9PEZI</name>
<evidence type="ECO:0000256" key="4">
    <source>
        <dbReference type="SAM" id="Coils"/>
    </source>
</evidence>
<dbReference type="PROSITE" id="PS50297">
    <property type="entry name" value="ANK_REP_REGION"/>
    <property type="match status" value="2"/>
</dbReference>
<dbReference type="GeneID" id="89943216"/>
<dbReference type="EMBL" id="MU853336">
    <property type="protein sequence ID" value="KAK4114739.1"/>
    <property type="molecule type" value="Genomic_DNA"/>
</dbReference>
<dbReference type="PROSITE" id="PS50088">
    <property type="entry name" value="ANK_REPEAT"/>
    <property type="match status" value="3"/>
</dbReference>
<dbReference type="RefSeq" id="XP_064672309.1">
    <property type="nucleotide sequence ID" value="XM_064819090.1"/>
</dbReference>
<comment type="caution">
    <text evidence="6">The sequence shown here is derived from an EMBL/GenBank/DDBJ whole genome shotgun (WGS) entry which is preliminary data.</text>
</comment>
<feature type="coiled-coil region" evidence="4">
    <location>
        <begin position="1260"/>
        <end position="1306"/>
    </location>
</feature>
<dbReference type="PANTHER" id="PTHR24126">
    <property type="entry name" value="ANKYRIN REPEAT, PH AND SEC7 DOMAIN CONTAINING PROTEIN SECG-RELATED"/>
    <property type="match status" value="1"/>
</dbReference>
<reference evidence="6" key="2">
    <citation type="submission" date="2023-05" db="EMBL/GenBank/DDBJ databases">
        <authorList>
            <consortium name="Lawrence Berkeley National Laboratory"/>
            <person name="Steindorff A."/>
            <person name="Hensen N."/>
            <person name="Bonometti L."/>
            <person name="Westerberg I."/>
            <person name="Brannstrom I.O."/>
            <person name="Guillou S."/>
            <person name="Cros-Aarteil S."/>
            <person name="Calhoun S."/>
            <person name="Haridas S."/>
            <person name="Kuo A."/>
            <person name="Mondo S."/>
            <person name="Pangilinan J."/>
            <person name="Riley R."/>
            <person name="Labutti K."/>
            <person name="Andreopoulos B."/>
            <person name="Lipzen A."/>
            <person name="Chen C."/>
            <person name="Yanf M."/>
            <person name="Daum C."/>
            <person name="Ng V."/>
            <person name="Clum A."/>
            <person name="Ohm R."/>
            <person name="Martin F."/>
            <person name="Silar P."/>
            <person name="Natvig D."/>
            <person name="Lalanne C."/>
            <person name="Gautier V."/>
            <person name="Ament-Velasquez S.L."/>
            <person name="Kruys A."/>
            <person name="Hutchinson M.I."/>
            <person name="Powell A.J."/>
            <person name="Barry K."/>
            <person name="Miller A.N."/>
            <person name="Grigoriev I.V."/>
            <person name="Debuchy R."/>
            <person name="Gladieux P."/>
            <person name="Thoren M.H."/>
            <person name="Johannesson H."/>
        </authorList>
    </citation>
    <scope>NUCLEOTIDE SEQUENCE</scope>
    <source>
        <strain evidence="6">CBS 508.74</strain>
    </source>
</reference>
<organism evidence="6 7">
    <name type="scientific">Canariomyces notabilis</name>
    <dbReference type="NCBI Taxonomy" id="2074819"/>
    <lineage>
        <taxon>Eukaryota</taxon>
        <taxon>Fungi</taxon>
        <taxon>Dikarya</taxon>
        <taxon>Ascomycota</taxon>
        <taxon>Pezizomycotina</taxon>
        <taxon>Sordariomycetes</taxon>
        <taxon>Sordariomycetidae</taxon>
        <taxon>Sordariales</taxon>
        <taxon>Chaetomiaceae</taxon>
        <taxon>Canariomyces</taxon>
    </lineage>
</organism>
<dbReference type="SUPFAM" id="SSF48403">
    <property type="entry name" value="Ankyrin repeat"/>
    <property type="match status" value="4"/>
</dbReference>
<dbReference type="InterPro" id="IPR002110">
    <property type="entry name" value="Ankyrin_rpt"/>
</dbReference>
<dbReference type="Gene3D" id="1.25.40.20">
    <property type="entry name" value="Ankyrin repeat-containing domain"/>
    <property type="match status" value="4"/>
</dbReference>
<dbReference type="PANTHER" id="PTHR24126:SF14">
    <property type="entry name" value="ANK_REP_REGION DOMAIN-CONTAINING PROTEIN"/>
    <property type="match status" value="1"/>
</dbReference>